<accession>A0ABZ3DZF1</accession>
<gene>
    <name evidence="1" type="ORF">OHZ10_35030</name>
</gene>
<evidence type="ECO:0000313" key="2">
    <source>
        <dbReference type="Proteomes" id="UP001448498"/>
    </source>
</evidence>
<dbReference type="RefSeq" id="WP_155627360.1">
    <property type="nucleotide sequence ID" value="NZ_CP109823.1"/>
</dbReference>
<proteinExistence type="predicted"/>
<name>A0ABZ3DZF1_9BURK</name>
<dbReference type="Proteomes" id="UP001448498">
    <property type="component" value="Chromosome 2"/>
</dbReference>
<protein>
    <submittedName>
        <fullName evidence="1">Uncharacterized protein</fullName>
    </submittedName>
</protein>
<dbReference type="EMBL" id="CP109823">
    <property type="protein sequence ID" value="XAE53846.1"/>
    <property type="molecule type" value="Genomic_DNA"/>
</dbReference>
<reference evidence="1 2" key="1">
    <citation type="submission" date="2022-10" db="EMBL/GenBank/DDBJ databases">
        <title>Genomic of Burkholderia cepacia PN-1.</title>
        <authorList>
            <person name="Yang Y."/>
            <person name="Guan H."/>
            <person name="Huang J."/>
        </authorList>
    </citation>
    <scope>NUCLEOTIDE SEQUENCE [LARGE SCALE GENOMIC DNA]</scope>
    <source>
        <strain evidence="1 2">PN-1</strain>
    </source>
</reference>
<organism evidence="1 2">
    <name type="scientific">Burkholderia arboris</name>
    <dbReference type="NCBI Taxonomy" id="488730"/>
    <lineage>
        <taxon>Bacteria</taxon>
        <taxon>Pseudomonadati</taxon>
        <taxon>Pseudomonadota</taxon>
        <taxon>Betaproteobacteria</taxon>
        <taxon>Burkholderiales</taxon>
        <taxon>Burkholderiaceae</taxon>
        <taxon>Burkholderia</taxon>
        <taxon>Burkholderia cepacia complex</taxon>
    </lineage>
</organism>
<keyword evidence="2" id="KW-1185">Reference proteome</keyword>
<sequence length="50" mass="5716">MDDFITLAKQVDQAKEAPCRSLRKSSRFFVMSAVPPRAFRATYTFRETGS</sequence>
<evidence type="ECO:0000313" key="1">
    <source>
        <dbReference type="EMBL" id="XAE53846.1"/>
    </source>
</evidence>